<comment type="similarity">
    <text evidence="1 8">Belongs to the SELO family.</text>
</comment>
<feature type="binding site" evidence="8">
    <location>
        <position position="259"/>
    </location>
    <ligand>
        <name>ATP</name>
        <dbReference type="ChEBI" id="CHEBI:30616"/>
    </ligand>
</feature>
<keyword evidence="4 8" id="KW-0479">Metal-binding</keyword>
<feature type="binding site" evidence="8">
    <location>
        <position position="180"/>
    </location>
    <ligand>
        <name>ATP</name>
        <dbReference type="ChEBI" id="CHEBI:30616"/>
    </ligand>
</feature>
<dbReference type="Proteomes" id="UP000600877">
    <property type="component" value="Unassembled WGS sequence"/>
</dbReference>
<keyword evidence="3 8" id="KW-0548">Nucleotidyltransferase</keyword>
<feature type="active site" description="Proton acceptor" evidence="8">
    <location>
        <position position="249"/>
    </location>
</feature>
<dbReference type="NCBIfam" id="NF000658">
    <property type="entry name" value="PRK00029.1"/>
    <property type="match status" value="1"/>
</dbReference>
<evidence type="ECO:0000313" key="9">
    <source>
        <dbReference type="EMBL" id="GGX83255.1"/>
    </source>
</evidence>
<evidence type="ECO:0000256" key="7">
    <source>
        <dbReference type="ARBA" id="ARBA00022842"/>
    </source>
</evidence>
<comment type="catalytic activity">
    <reaction evidence="8">
        <text>L-tyrosyl-[protein] + UTP = O-(5'-uridylyl)-L-tyrosyl-[protein] + diphosphate</text>
        <dbReference type="Rhea" id="RHEA:83887"/>
        <dbReference type="Rhea" id="RHEA-COMP:10136"/>
        <dbReference type="Rhea" id="RHEA-COMP:20238"/>
        <dbReference type="ChEBI" id="CHEBI:33019"/>
        <dbReference type="ChEBI" id="CHEBI:46398"/>
        <dbReference type="ChEBI" id="CHEBI:46858"/>
        <dbReference type="ChEBI" id="CHEBI:90602"/>
    </reaction>
</comment>
<feature type="binding site" evidence="8">
    <location>
        <position position="173"/>
    </location>
    <ligand>
        <name>ATP</name>
        <dbReference type="ChEBI" id="CHEBI:30616"/>
    </ligand>
</feature>
<comment type="catalytic activity">
    <reaction evidence="8">
        <text>L-histidyl-[protein] + UTP = N(tele)-(5'-uridylyl)-L-histidyl-[protein] + diphosphate</text>
        <dbReference type="Rhea" id="RHEA:83891"/>
        <dbReference type="Rhea" id="RHEA-COMP:9745"/>
        <dbReference type="Rhea" id="RHEA-COMP:20239"/>
        <dbReference type="ChEBI" id="CHEBI:29979"/>
        <dbReference type="ChEBI" id="CHEBI:33019"/>
        <dbReference type="ChEBI" id="CHEBI:46398"/>
        <dbReference type="ChEBI" id="CHEBI:233474"/>
    </reaction>
</comment>
<feature type="binding site" evidence="8">
    <location>
        <position position="87"/>
    </location>
    <ligand>
        <name>ATP</name>
        <dbReference type="ChEBI" id="CHEBI:30616"/>
    </ligand>
</feature>
<name>A0ABQ2YIT9_9NEIS</name>
<dbReference type="EC" id="2.7.7.108" evidence="8"/>
<feature type="binding site" evidence="8">
    <location>
        <position position="89"/>
    </location>
    <ligand>
        <name>ATP</name>
        <dbReference type="ChEBI" id="CHEBI:30616"/>
    </ligand>
</feature>
<feature type="binding site" evidence="8">
    <location>
        <position position="250"/>
    </location>
    <ligand>
        <name>Mg(2+)</name>
        <dbReference type="ChEBI" id="CHEBI:18420"/>
    </ligand>
</feature>
<comment type="catalytic activity">
    <reaction evidence="8">
        <text>L-threonyl-[protein] + ATP = 3-O-(5'-adenylyl)-L-threonyl-[protein] + diphosphate</text>
        <dbReference type="Rhea" id="RHEA:54292"/>
        <dbReference type="Rhea" id="RHEA-COMP:11060"/>
        <dbReference type="Rhea" id="RHEA-COMP:13847"/>
        <dbReference type="ChEBI" id="CHEBI:30013"/>
        <dbReference type="ChEBI" id="CHEBI:30616"/>
        <dbReference type="ChEBI" id="CHEBI:33019"/>
        <dbReference type="ChEBI" id="CHEBI:138113"/>
        <dbReference type="EC" id="2.7.7.108"/>
    </reaction>
</comment>
<protein>
    <recommendedName>
        <fullName evidence="8">Protein nucleotidyltransferase YdiU</fullName>
        <ecNumber evidence="8">2.7.7.-</ecNumber>
    </recommendedName>
    <alternativeName>
        <fullName evidence="8">Protein adenylyltransferase YdiU</fullName>
        <ecNumber evidence="8">2.7.7.108</ecNumber>
    </alternativeName>
    <alternativeName>
        <fullName evidence="8">Protein uridylyltransferase YdiU</fullName>
        <ecNumber evidence="8">2.7.7.-</ecNumber>
    </alternativeName>
</protein>
<evidence type="ECO:0000256" key="3">
    <source>
        <dbReference type="ARBA" id="ARBA00022695"/>
    </source>
</evidence>
<feature type="binding site" evidence="8">
    <location>
        <position position="259"/>
    </location>
    <ligand>
        <name>Mg(2+)</name>
        <dbReference type="ChEBI" id="CHEBI:18420"/>
    </ligand>
</feature>
<keyword evidence="8" id="KW-0464">Manganese</keyword>
<gene>
    <name evidence="8" type="primary">ydiU</name>
    <name evidence="8" type="synonym">selO</name>
    <name evidence="9" type="ORF">GCM10011290_08600</name>
</gene>
<feature type="binding site" evidence="8">
    <location>
        <position position="123"/>
    </location>
    <ligand>
        <name>ATP</name>
        <dbReference type="ChEBI" id="CHEBI:30616"/>
    </ligand>
</feature>
<organism evidence="9 10">
    <name type="scientific">Vogesella alkaliphila</name>
    <dbReference type="NCBI Taxonomy" id="1193621"/>
    <lineage>
        <taxon>Bacteria</taxon>
        <taxon>Pseudomonadati</taxon>
        <taxon>Pseudomonadota</taxon>
        <taxon>Betaproteobacteria</taxon>
        <taxon>Neisseriales</taxon>
        <taxon>Chromobacteriaceae</taxon>
        <taxon>Vogesella</taxon>
    </lineage>
</organism>
<comment type="function">
    <text evidence="8">Nucleotidyltransferase involved in the post-translational modification of proteins. It can catalyze the addition of adenosine monophosphate (AMP) or uridine monophosphate (UMP) to a protein, resulting in modifications known as AMPylation and UMPylation.</text>
</comment>
<comment type="caution">
    <text evidence="9">The sequence shown here is derived from an EMBL/GenBank/DDBJ whole genome shotgun (WGS) entry which is preliminary data.</text>
</comment>
<dbReference type="PANTHER" id="PTHR32057">
    <property type="entry name" value="PROTEIN ADENYLYLTRANSFERASE SELO, MITOCHONDRIAL"/>
    <property type="match status" value="1"/>
</dbReference>
<evidence type="ECO:0000313" key="10">
    <source>
        <dbReference type="Proteomes" id="UP000600877"/>
    </source>
</evidence>
<sequence length="491" mass="53472">MPLIAFDNSYARDLPQHAVPWQPATPPQPRLLYWNAALAAELGLATSDVAAETLAAQFSGAQLPDGAQPVAQAYAGHQFGGYSPTLGDGRALLLGEVIDRAGQRRDLAFKGSGRTPFSRRGDGKAAVGPMLRELIIGEAMQALAIPTTRALAVVATGENVYRERPLPGAVLTRVAASHLRVGTFEYFANGEDEDALRQLADYAIRRHDPALLDAANPYLAFLDAVCRRQARLIAQWMHAGFIHGVMNTDNMAISGETIDYGPCAFMDAYDPATVFSSIDERGRYAYGNQPAIAQWNLARLAETLLPLLDAESQQQAVAQATDVIRRFADEYREQWLAQARRKLGLYTAQDGDQQLADDWLALLQAQQADFTLAWRYLADAVDGDGSSLAAQFADPAALQPWLTRWLQRLAAEPQPATERAAAMRALNPLYIARNHLVEEALAAASEHGDMSLTLRLLDVLADPFTERAGLERYALPAAPELAAGYRTFCGT</sequence>
<feature type="binding site" evidence="8">
    <location>
        <position position="110"/>
    </location>
    <ligand>
        <name>ATP</name>
        <dbReference type="ChEBI" id="CHEBI:30616"/>
    </ligand>
</feature>
<dbReference type="InterPro" id="IPR003846">
    <property type="entry name" value="SelO"/>
</dbReference>
<dbReference type="HAMAP" id="MF_00692">
    <property type="entry name" value="SelO"/>
    <property type="match status" value="1"/>
</dbReference>
<reference evidence="10" key="1">
    <citation type="journal article" date="2019" name="Int. J. Syst. Evol. Microbiol.">
        <title>The Global Catalogue of Microorganisms (GCM) 10K type strain sequencing project: providing services to taxonomists for standard genome sequencing and annotation.</title>
        <authorList>
            <consortium name="The Broad Institute Genomics Platform"/>
            <consortium name="The Broad Institute Genome Sequencing Center for Infectious Disease"/>
            <person name="Wu L."/>
            <person name="Ma J."/>
        </authorList>
    </citation>
    <scope>NUCLEOTIDE SEQUENCE [LARGE SCALE GENOMIC DNA]</scope>
    <source>
        <strain evidence="10">KCTC 32041</strain>
    </source>
</reference>
<comment type="catalytic activity">
    <reaction evidence="8">
        <text>L-seryl-[protein] + ATP = 3-O-(5'-adenylyl)-L-seryl-[protein] + diphosphate</text>
        <dbReference type="Rhea" id="RHEA:58120"/>
        <dbReference type="Rhea" id="RHEA-COMP:9863"/>
        <dbReference type="Rhea" id="RHEA-COMP:15073"/>
        <dbReference type="ChEBI" id="CHEBI:29999"/>
        <dbReference type="ChEBI" id="CHEBI:30616"/>
        <dbReference type="ChEBI" id="CHEBI:33019"/>
        <dbReference type="ChEBI" id="CHEBI:142516"/>
        <dbReference type="EC" id="2.7.7.108"/>
    </reaction>
</comment>
<accession>A0ABQ2YIT9</accession>
<feature type="binding site" evidence="8">
    <location>
        <position position="122"/>
    </location>
    <ligand>
        <name>ATP</name>
        <dbReference type="ChEBI" id="CHEBI:30616"/>
    </ligand>
</feature>
<keyword evidence="7 8" id="KW-0460">Magnesium</keyword>
<evidence type="ECO:0000256" key="1">
    <source>
        <dbReference type="ARBA" id="ARBA00009747"/>
    </source>
</evidence>
<evidence type="ECO:0000256" key="2">
    <source>
        <dbReference type="ARBA" id="ARBA00022679"/>
    </source>
</evidence>
<dbReference type="Pfam" id="PF02696">
    <property type="entry name" value="SelO"/>
    <property type="match status" value="1"/>
</dbReference>
<dbReference type="PANTHER" id="PTHR32057:SF14">
    <property type="entry name" value="PROTEIN ADENYLYLTRANSFERASE SELO, MITOCHONDRIAL"/>
    <property type="match status" value="1"/>
</dbReference>
<keyword evidence="2 8" id="KW-0808">Transferase</keyword>
<comment type="cofactor">
    <cofactor evidence="8">
        <name>Mg(2+)</name>
        <dbReference type="ChEBI" id="CHEBI:18420"/>
    </cofactor>
    <cofactor evidence="8">
        <name>Mn(2+)</name>
        <dbReference type="ChEBI" id="CHEBI:29035"/>
    </cofactor>
</comment>
<dbReference type="EMBL" id="BMYW01000002">
    <property type="protein sequence ID" value="GGX83255.1"/>
    <property type="molecule type" value="Genomic_DNA"/>
</dbReference>
<evidence type="ECO:0000256" key="5">
    <source>
        <dbReference type="ARBA" id="ARBA00022741"/>
    </source>
</evidence>
<comment type="catalytic activity">
    <reaction evidence="8">
        <text>L-seryl-[protein] + UTP = O-(5'-uridylyl)-L-seryl-[protein] + diphosphate</text>
        <dbReference type="Rhea" id="RHEA:64604"/>
        <dbReference type="Rhea" id="RHEA-COMP:9863"/>
        <dbReference type="Rhea" id="RHEA-COMP:16635"/>
        <dbReference type="ChEBI" id="CHEBI:29999"/>
        <dbReference type="ChEBI" id="CHEBI:33019"/>
        <dbReference type="ChEBI" id="CHEBI:46398"/>
        <dbReference type="ChEBI" id="CHEBI:156051"/>
    </reaction>
</comment>
<evidence type="ECO:0000256" key="4">
    <source>
        <dbReference type="ARBA" id="ARBA00022723"/>
    </source>
</evidence>
<evidence type="ECO:0000256" key="6">
    <source>
        <dbReference type="ARBA" id="ARBA00022840"/>
    </source>
</evidence>
<dbReference type="EC" id="2.7.7.-" evidence="8"/>
<keyword evidence="6 8" id="KW-0067">ATP-binding</keyword>
<dbReference type="RefSeq" id="WP_189372924.1">
    <property type="nucleotide sequence ID" value="NZ_BMYW01000002.1"/>
</dbReference>
<keyword evidence="5 8" id="KW-0547">Nucleotide-binding</keyword>
<keyword evidence="10" id="KW-1185">Reference proteome</keyword>
<comment type="catalytic activity">
    <reaction evidence="8">
        <text>L-tyrosyl-[protein] + ATP = O-(5'-adenylyl)-L-tyrosyl-[protein] + diphosphate</text>
        <dbReference type="Rhea" id="RHEA:54288"/>
        <dbReference type="Rhea" id="RHEA-COMP:10136"/>
        <dbReference type="Rhea" id="RHEA-COMP:13846"/>
        <dbReference type="ChEBI" id="CHEBI:30616"/>
        <dbReference type="ChEBI" id="CHEBI:33019"/>
        <dbReference type="ChEBI" id="CHEBI:46858"/>
        <dbReference type="ChEBI" id="CHEBI:83624"/>
        <dbReference type="EC" id="2.7.7.108"/>
    </reaction>
</comment>
<evidence type="ECO:0000256" key="8">
    <source>
        <dbReference type="HAMAP-Rule" id="MF_00692"/>
    </source>
</evidence>
<proteinExistence type="inferred from homology"/>
<feature type="binding site" evidence="8">
    <location>
        <position position="90"/>
    </location>
    <ligand>
        <name>ATP</name>
        <dbReference type="ChEBI" id="CHEBI:30616"/>
    </ligand>
</feature>